<organism evidence="12 13">
    <name type="scientific">Arachis hypogaea</name>
    <name type="common">Peanut</name>
    <dbReference type="NCBI Taxonomy" id="3818"/>
    <lineage>
        <taxon>Eukaryota</taxon>
        <taxon>Viridiplantae</taxon>
        <taxon>Streptophyta</taxon>
        <taxon>Embryophyta</taxon>
        <taxon>Tracheophyta</taxon>
        <taxon>Spermatophyta</taxon>
        <taxon>Magnoliopsida</taxon>
        <taxon>eudicotyledons</taxon>
        <taxon>Gunneridae</taxon>
        <taxon>Pentapetalae</taxon>
        <taxon>rosids</taxon>
        <taxon>fabids</taxon>
        <taxon>Fabales</taxon>
        <taxon>Fabaceae</taxon>
        <taxon>Papilionoideae</taxon>
        <taxon>50 kb inversion clade</taxon>
        <taxon>dalbergioids sensu lato</taxon>
        <taxon>Dalbergieae</taxon>
        <taxon>Pterocarpus clade</taxon>
        <taxon>Arachis</taxon>
    </lineage>
</organism>
<dbReference type="FunFam" id="3.60.21.10:FF:000038">
    <property type="entry name" value="Probable inactive purple acid phosphatase 29"/>
    <property type="match status" value="1"/>
</dbReference>
<evidence type="ECO:0000256" key="1">
    <source>
        <dbReference type="ARBA" id="ARBA00001947"/>
    </source>
</evidence>
<dbReference type="GO" id="GO:0005576">
    <property type="term" value="C:extracellular region"/>
    <property type="evidence" value="ECO:0007669"/>
    <property type="project" value="UniProtKB-SubCell"/>
</dbReference>
<dbReference type="SUPFAM" id="SSF56300">
    <property type="entry name" value="Metallo-dependent phosphatases"/>
    <property type="match status" value="1"/>
</dbReference>
<dbReference type="PANTHER" id="PTHR32440">
    <property type="entry name" value="PHOSPHATASE DCR2-RELATED-RELATED"/>
    <property type="match status" value="1"/>
</dbReference>
<reference evidence="12 13" key="1">
    <citation type="submission" date="2019-01" db="EMBL/GenBank/DDBJ databases">
        <title>Sequencing of cultivated peanut Arachis hypogaea provides insights into genome evolution and oil improvement.</title>
        <authorList>
            <person name="Chen X."/>
        </authorList>
    </citation>
    <scope>NUCLEOTIDE SEQUENCE [LARGE SCALE GENOMIC DNA]</scope>
    <source>
        <strain evidence="13">cv. Fuhuasheng</strain>
        <tissue evidence="12">Leaves</tissue>
    </source>
</reference>
<dbReference type="AlphaFoldDB" id="A0A445EHJ4"/>
<protein>
    <recommendedName>
        <fullName evidence="11">Calcineurin-like phosphoesterase domain-containing protein</fullName>
    </recommendedName>
</protein>
<evidence type="ECO:0000313" key="12">
    <source>
        <dbReference type="EMBL" id="RYR74904.1"/>
    </source>
</evidence>
<keyword evidence="9" id="KW-0408">Iron</keyword>
<feature type="domain" description="Calcineurin-like phosphoesterase" evidence="11">
    <location>
        <begin position="58"/>
        <end position="318"/>
    </location>
</feature>
<comment type="similarity">
    <text evidence="3">Belongs to the metallophosphoesterase superfamily. Purple acid phosphatase family.</text>
</comment>
<comment type="caution">
    <text evidence="12">The sequence shown here is derived from an EMBL/GenBank/DDBJ whole genome shotgun (WGS) entry which is preliminary data.</text>
</comment>
<sequence>MVLSKRSVFGTNIEMGFGFMVLVLVALLFSFSPICVFGEKHENPQNHKKLRFDKNGEFKILQVADMHYANGKSTLCLNVLPSQNGSCSDLNTTSFVQRMILAEKPNLIVFTGDNIYGRDSSDSAKSMDAAFAPAIASNIPWVAVLGNHDQEGSLSREGVMKYIVGMKNTLSQFNPSEVHTIDGFGNYNLEVGGVEGTDFENKSVLNLYFIDSGDYSKVPSISGYDWIKPSQQLWFQRTSEKLQKAYKSGPMPQKNSAPGLAYFHIPLPEYASFDKSNFTGVKLEPDGNGISSAKVNSGFFATLVQAGDVKAVFTGHDHLNDFCGKLTGINLCYAGGFGYHAYGKAGWSRRSRVVVARLEKTPEGAWGDVKSINTWKRLDDQNFTQIDGQVLWSRSFGNMEEVGEYH</sequence>
<dbReference type="PANTHER" id="PTHR32440:SF0">
    <property type="entry name" value="PHOSPHATASE DCR2-RELATED"/>
    <property type="match status" value="1"/>
</dbReference>
<keyword evidence="8" id="KW-0862">Zinc</keyword>
<evidence type="ECO:0000256" key="5">
    <source>
        <dbReference type="ARBA" id="ARBA00022525"/>
    </source>
</evidence>
<name>A0A445EHJ4_ARAHY</name>
<gene>
    <name evidence="12" type="ORF">Ahy_A02g009617</name>
</gene>
<keyword evidence="5" id="KW-0964">Secreted</keyword>
<comment type="cofactor">
    <cofactor evidence="1">
        <name>Zn(2+)</name>
        <dbReference type="ChEBI" id="CHEBI:29105"/>
    </cofactor>
</comment>
<evidence type="ECO:0000256" key="4">
    <source>
        <dbReference type="ARBA" id="ARBA00011738"/>
    </source>
</evidence>
<evidence type="ECO:0000256" key="7">
    <source>
        <dbReference type="ARBA" id="ARBA00022729"/>
    </source>
</evidence>
<evidence type="ECO:0000256" key="8">
    <source>
        <dbReference type="ARBA" id="ARBA00022833"/>
    </source>
</evidence>
<keyword evidence="6" id="KW-0479">Metal-binding</keyword>
<evidence type="ECO:0000256" key="10">
    <source>
        <dbReference type="ARBA" id="ARBA00023180"/>
    </source>
</evidence>
<dbReference type="Gene3D" id="3.60.21.10">
    <property type="match status" value="1"/>
</dbReference>
<keyword evidence="10" id="KW-0325">Glycoprotein</keyword>
<dbReference type="InterPro" id="IPR011230">
    <property type="entry name" value="PAP14/16/28/29"/>
</dbReference>
<keyword evidence="7" id="KW-0732">Signal</keyword>
<dbReference type="InterPro" id="IPR004843">
    <property type="entry name" value="Calcineurin-like_PHP"/>
</dbReference>
<dbReference type="PIRSF" id="PIRSF030250">
    <property type="entry name" value="Ptase_At2g46880"/>
    <property type="match status" value="1"/>
</dbReference>
<proteinExistence type="inferred from homology"/>
<dbReference type="Pfam" id="PF00149">
    <property type="entry name" value="Metallophos"/>
    <property type="match status" value="1"/>
</dbReference>
<evidence type="ECO:0000256" key="9">
    <source>
        <dbReference type="ARBA" id="ARBA00023004"/>
    </source>
</evidence>
<keyword evidence="13" id="KW-1185">Reference proteome</keyword>
<dbReference type="GO" id="GO:0046872">
    <property type="term" value="F:metal ion binding"/>
    <property type="evidence" value="ECO:0007669"/>
    <property type="project" value="UniProtKB-KW"/>
</dbReference>
<accession>A0A445EHJ4</accession>
<evidence type="ECO:0000313" key="13">
    <source>
        <dbReference type="Proteomes" id="UP000289738"/>
    </source>
</evidence>
<dbReference type="GO" id="GO:0016788">
    <property type="term" value="F:hydrolase activity, acting on ester bonds"/>
    <property type="evidence" value="ECO:0007669"/>
    <property type="project" value="TreeGrafter"/>
</dbReference>
<evidence type="ECO:0000259" key="11">
    <source>
        <dbReference type="Pfam" id="PF00149"/>
    </source>
</evidence>
<evidence type="ECO:0000256" key="3">
    <source>
        <dbReference type="ARBA" id="ARBA00008723"/>
    </source>
</evidence>
<dbReference type="STRING" id="3818.A0A445EHJ4"/>
<dbReference type="InterPro" id="IPR029052">
    <property type="entry name" value="Metallo-depent_PP-like"/>
</dbReference>
<dbReference type="EMBL" id="SDMP01000002">
    <property type="protein sequence ID" value="RYR74904.1"/>
    <property type="molecule type" value="Genomic_DNA"/>
</dbReference>
<dbReference type="Proteomes" id="UP000289738">
    <property type="component" value="Chromosome A02"/>
</dbReference>
<comment type="subunit">
    <text evidence="4">Homodimer.</text>
</comment>
<comment type="subcellular location">
    <subcellularLocation>
        <location evidence="2">Secreted</location>
    </subcellularLocation>
</comment>
<dbReference type="GO" id="GO:0005737">
    <property type="term" value="C:cytoplasm"/>
    <property type="evidence" value="ECO:0007669"/>
    <property type="project" value="TreeGrafter"/>
</dbReference>
<evidence type="ECO:0000256" key="6">
    <source>
        <dbReference type="ARBA" id="ARBA00022723"/>
    </source>
</evidence>
<dbReference type="CDD" id="cd07383">
    <property type="entry name" value="MPP_Dcr2"/>
    <property type="match status" value="1"/>
</dbReference>
<evidence type="ECO:0000256" key="2">
    <source>
        <dbReference type="ARBA" id="ARBA00004613"/>
    </source>
</evidence>